<reference evidence="1" key="1">
    <citation type="submission" date="2021-10" db="EMBL/GenBank/DDBJ databases">
        <authorList>
            <person name="Piombo E."/>
        </authorList>
    </citation>
    <scope>NUCLEOTIDE SEQUENCE</scope>
</reference>
<dbReference type="EMBL" id="CABFNQ020000730">
    <property type="protein sequence ID" value="CAH0027574.1"/>
    <property type="molecule type" value="Genomic_DNA"/>
</dbReference>
<sequence>MFLEEHVNLSFVLKYGFALPQVMDPVKARILNLWWQGAIRLFLGRLQVARDIEDRMKRADDATNSRWTNSNQVSKRYDGERLCQQDEGPNDIPEPGYDVISLSAGHARTKFPGYESLKNCGICGSKLLIRSLCWKHQILVSSSAGFKGAISSNNRQTVAAK</sequence>
<dbReference type="AlphaFoldDB" id="A0A9N9VQH0"/>
<name>A0A9N9VQH0_9HYPO</name>
<accession>A0A9N9VQH0</accession>
<protein>
    <submittedName>
        <fullName evidence="1">Uncharacterized protein</fullName>
    </submittedName>
</protein>
<evidence type="ECO:0000313" key="2">
    <source>
        <dbReference type="Proteomes" id="UP000696573"/>
    </source>
</evidence>
<dbReference type="Proteomes" id="UP000696573">
    <property type="component" value="Unassembled WGS sequence"/>
</dbReference>
<proteinExistence type="predicted"/>
<evidence type="ECO:0000313" key="1">
    <source>
        <dbReference type="EMBL" id="CAH0027574.1"/>
    </source>
</evidence>
<gene>
    <name evidence="1" type="ORF">CRHIZ90672A_00001539</name>
</gene>
<comment type="caution">
    <text evidence="1">The sequence shown here is derived from an EMBL/GenBank/DDBJ whole genome shotgun (WGS) entry which is preliminary data.</text>
</comment>
<keyword evidence="2" id="KW-1185">Reference proteome</keyword>
<organism evidence="1 2">
    <name type="scientific">Clonostachys rhizophaga</name>
    <dbReference type="NCBI Taxonomy" id="160324"/>
    <lineage>
        <taxon>Eukaryota</taxon>
        <taxon>Fungi</taxon>
        <taxon>Dikarya</taxon>
        <taxon>Ascomycota</taxon>
        <taxon>Pezizomycotina</taxon>
        <taxon>Sordariomycetes</taxon>
        <taxon>Hypocreomycetidae</taxon>
        <taxon>Hypocreales</taxon>
        <taxon>Bionectriaceae</taxon>
        <taxon>Clonostachys</taxon>
    </lineage>
</organism>